<organism evidence="2 3">
    <name type="scientific">Saltatorellus ferox</name>
    <dbReference type="NCBI Taxonomy" id="2528018"/>
    <lineage>
        <taxon>Bacteria</taxon>
        <taxon>Pseudomonadati</taxon>
        <taxon>Planctomycetota</taxon>
        <taxon>Planctomycetia</taxon>
        <taxon>Planctomycetia incertae sedis</taxon>
        <taxon>Saltatorellus</taxon>
    </lineage>
</organism>
<dbReference type="AlphaFoldDB" id="A0A518ET95"/>
<keyword evidence="3" id="KW-1185">Reference proteome</keyword>
<evidence type="ECO:0008006" key="4">
    <source>
        <dbReference type="Google" id="ProtNLM"/>
    </source>
</evidence>
<gene>
    <name evidence="2" type="ORF">Poly30_28150</name>
</gene>
<evidence type="ECO:0000313" key="3">
    <source>
        <dbReference type="Proteomes" id="UP000320390"/>
    </source>
</evidence>
<protein>
    <recommendedName>
        <fullName evidence="4">DUF3987 domain-containing protein</fullName>
    </recommendedName>
</protein>
<sequence length="881" mass="95113">MGYPLQQRREVMSPSSGWRNVNRDDRCPLCDHADWCSIADDGGAVVCGRNESLPPGWRFLKNAEDGRQVFQSDTSAGITPRAHREITGSRSQPKAGSLAAFPPRHWRDEAIRYSTGCSSQKLEELATSLGVCAAALRAIGIGWVGPEDLRGLRAGGGEGWSREGGAYCFPEKDGGREYVGLSLRTAAGVKGFPKGAARGLVVPEHLDDLPGPVLIVEGASDVAACLTLGLPAVGRPSNSAGSKQLLHLLRDRVVLVVGERDEKPDGRWPGRDGAVAVADKLADRWGRTVPWSLPPAKIKDVREWLASRVSEGLDLADGDACRSNGRLLLQELLTASEPIRPRQGETIPEQAPYPIDALPMSIRNLALEGAVAIGCDPSMIALPAVVACAGVIGLSRDVAIKESWREPCILWGAVVARSGARKDPALDLASGPLREIDEAARRKHDVAKREHETAMQCYLKEEARWKKSKDKEDPPEKPEAPARERLVVQDATYEALTRIVAETSRASVIAIRGELGAWIHEWNEYGSSGRGSSHAAKWLEMNGGRYPAVDRVGAGEVFVSRAAVSVVGAIQPGTLRRLLGGGEHIDSGCAARVLWVMPSFQPSAFSHAVVKEATSQLYATVIQRLHALERVPMLFEDGAVGPQSVRLKLSKRALLIFEGWFNELACQMWQMPDDLASSASKLEGGAARIALVIALVIAAEKGTQVELDEIDEVSMAAGVKLARWHLAESRRIFEVLRGSKPQSGEDRRVAELVDWIEENPDSTARDVYRSLARFKGKDGTKRAKAALEELSRPGGPLVCEQGPKTRHYRKRTVDDDVPDDSSSLGSPAIAESVGVGTDIGPTQERTTPAQAGCSQEDAPSIIDNERPSADGVTDLDWDDPG</sequence>
<name>A0A518ET95_9BACT</name>
<reference evidence="2 3" key="1">
    <citation type="submission" date="2019-02" db="EMBL/GenBank/DDBJ databases">
        <title>Deep-cultivation of Planctomycetes and their phenomic and genomic characterization uncovers novel biology.</title>
        <authorList>
            <person name="Wiegand S."/>
            <person name="Jogler M."/>
            <person name="Boedeker C."/>
            <person name="Pinto D."/>
            <person name="Vollmers J."/>
            <person name="Rivas-Marin E."/>
            <person name="Kohn T."/>
            <person name="Peeters S.H."/>
            <person name="Heuer A."/>
            <person name="Rast P."/>
            <person name="Oberbeckmann S."/>
            <person name="Bunk B."/>
            <person name="Jeske O."/>
            <person name="Meyerdierks A."/>
            <person name="Storesund J.E."/>
            <person name="Kallscheuer N."/>
            <person name="Luecker S."/>
            <person name="Lage O.M."/>
            <person name="Pohl T."/>
            <person name="Merkel B.J."/>
            <person name="Hornburger P."/>
            <person name="Mueller R.-W."/>
            <person name="Bruemmer F."/>
            <person name="Labrenz M."/>
            <person name="Spormann A.M."/>
            <person name="Op den Camp H."/>
            <person name="Overmann J."/>
            <person name="Amann R."/>
            <person name="Jetten M.S.M."/>
            <person name="Mascher T."/>
            <person name="Medema M.H."/>
            <person name="Devos D.P."/>
            <person name="Kaster A.-K."/>
            <person name="Ovreas L."/>
            <person name="Rohde M."/>
            <person name="Galperin M.Y."/>
            <person name="Jogler C."/>
        </authorList>
    </citation>
    <scope>NUCLEOTIDE SEQUENCE [LARGE SCALE GENOMIC DNA]</scope>
    <source>
        <strain evidence="2 3">Poly30</strain>
    </source>
</reference>
<feature type="region of interest" description="Disordered" evidence="1">
    <location>
        <begin position="786"/>
        <end position="881"/>
    </location>
</feature>
<accession>A0A518ET95</accession>
<dbReference type="Proteomes" id="UP000320390">
    <property type="component" value="Chromosome"/>
</dbReference>
<feature type="compositionally biased region" description="Polar residues" evidence="1">
    <location>
        <begin position="843"/>
        <end position="853"/>
    </location>
</feature>
<evidence type="ECO:0000313" key="2">
    <source>
        <dbReference type="EMBL" id="QDV07292.1"/>
    </source>
</evidence>
<proteinExistence type="predicted"/>
<dbReference type="EMBL" id="CP036434">
    <property type="protein sequence ID" value="QDV07292.1"/>
    <property type="molecule type" value="Genomic_DNA"/>
</dbReference>
<dbReference type="Pfam" id="PF13148">
    <property type="entry name" value="DUF3987"/>
    <property type="match status" value="1"/>
</dbReference>
<dbReference type="OrthoDB" id="286509at2"/>
<evidence type="ECO:0000256" key="1">
    <source>
        <dbReference type="SAM" id="MobiDB-lite"/>
    </source>
</evidence>
<dbReference type="InterPro" id="IPR025048">
    <property type="entry name" value="DUF3987"/>
</dbReference>